<evidence type="ECO:0000313" key="2">
    <source>
        <dbReference type="Proteomes" id="UP000095282"/>
    </source>
</evidence>
<dbReference type="WBParaSite" id="Csp11.Scaffold630.g20667.t1">
    <property type="protein sequence ID" value="Csp11.Scaffold630.g20667.t1"/>
    <property type="gene ID" value="Csp11.Scaffold630.g20667"/>
</dbReference>
<proteinExistence type="predicted"/>
<sequence>MLSETNQEFRRLTKTCPIHIEDLHITYYWGLIRVKVDSDLLKATQDMTGWNQRTLLRIHQNDGDVWIEEGKHGENPLNNMVQWILNQKNMTIKNLYLKVQTNLLHHDLTTDLDFEREPLKGFLQKPDLREFWFECRLSNEEFEMINNELGTFNSRYSPNPNWASFEYPNQPEKILQLCVVKKFVWFRGPGYVAGEMERAEEELKAGFQEDQLGNFTRDKDIWASEDESEDESEYQSSDDE</sequence>
<reference evidence="3" key="1">
    <citation type="submission" date="2016-11" db="UniProtKB">
        <authorList>
            <consortium name="WormBaseParasite"/>
        </authorList>
    </citation>
    <scope>IDENTIFICATION</scope>
</reference>
<evidence type="ECO:0000313" key="3">
    <source>
        <dbReference type="WBParaSite" id="Csp11.Scaffold630.g20667.t1"/>
    </source>
</evidence>
<keyword evidence="2" id="KW-1185">Reference proteome</keyword>
<protein>
    <submittedName>
        <fullName evidence="3">FBA_2 domain-containing protein</fullName>
    </submittedName>
</protein>
<dbReference type="Proteomes" id="UP000095282">
    <property type="component" value="Unplaced"/>
</dbReference>
<accession>A0A1I7UYP3</accession>
<feature type="compositionally biased region" description="Acidic residues" evidence="1">
    <location>
        <begin position="223"/>
        <end position="240"/>
    </location>
</feature>
<feature type="region of interest" description="Disordered" evidence="1">
    <location>
        <begin position="216"/>
        <end position="240"/>
    </location>
</feature>
<evidence type="ECO:0000256" key="1">
    <source>
        <dbReference type="SAM" id="MobiDB-lite"/>
    </source>
</evidence>
<dbReference type="AlphaFoldDB" id="A0A1I7UYP3"/>
<name>A0A1I7UYP3_9PELO</name>
<organism evidence="2 3">
    <name type="scientific">Caenorhabditis tropicalis</name>
    <dbReference type="NCBI Taxonomy" id="1561998"/>
    <lineage>
        <taxon>Eukaryota</taxon>
        <taxon>Metazoa</taxon>
        <taxon>Ecdysozoa</taxon>
        <taxon>Nematoda</taxon>
        <taxon>Chromadorea</taxon>
        <taxon>Rhabditida</taxon>
        <taxon>Rhabditina</taxon>
        <taxon>Rhabditomorpha</taxon>
        <taxon>Rhabditoidea</taxon>
        <taxon>Rhabditidae</taxon>
        <taxon>Peloderinae</taxon>
        <taxon>Caenorhabditis</taxon>
    </lineage>
</organism>